<dbReference type="AlphaFoldDB" id="A0A9P9L534"/>
<evidence type="ECO:0000313" key="3">
    <source>
        <dbReference type="Proteomes" id="UP000736672"/>
    </source>
</evidence>
<dbReference type="Proteomes" id="UP000736672">
    <property type="component" value="Unassembled WGS sequence"/>
</dbReference>
<evidence type="ECO:0008006" key="4">
    <source>
        <dbReference type="Google" id="ProtNLM"/>
    </source>
</evidence>
<keyword evidence="1" id="KW-0732">Signal</keyword>
<proteinExistence type="predicted"/>
<gene>
    <name evidence="2" type="ORF">B0J15DRAFT_121857</name>
</gene>
<evidence type="ECO:0000256" key="1">
    <source>
        <dbReference type="SAM" id="SignalP"/>
    </source>
</evidence>
<keyword evidence="3" id="KW-1185">Reference proteome</keyword>
<name>A0A9P9L534_FUSSL</name>
<dbReference type="EMBL" id="JAGTJS010000002">
    <property type="protein sequence ID" value="KAH7274137.1"/>
    <property type="molecule type" value="Genomic_DNA"/>
</dbReference>
<feature type="chain" id="PRO_5040125862" description="Secreted protein" evidence="1">
    <location>
        <begin position="24"/>
        <end position="213"/>
    </location>
</feature>
<organism evidence="2 3">
    <name type="scientific">Fusarium solani</name>
    <name type="common">Filamentous fungus</name>
    <dbReference type="NCBI Taxonomy" id="169388"/>
    <lineage>
        <taxon>Eukaryota</taxon>
        <taxon>Fungi</taxon>
        <taxon>Dikarya</taxon>
        <taxon>Ascomycota</taxon>
        <taxon>Pezizomycotina</taxon>
        <taxon>Sordariomycetes</taxon>
        <taxon>Hypocreomycetidae</taxon>
        <taxon>Hypocreales</taxon>
        <taxon>Nectriaceae</taxon>
        <taxon>Fusarium</taxon>
        <taxon>Fusarium solani species complex</taxon>
    </lineage>
</organism>
<reference evidence="2" key="1">
    <citation type="journal article" date="2021" name="Nat. Commun.">
        <title>Genetic determinants of endophytism in the Arabidopsis root mycobiome.</title>
        <authorList>
            <person name="Mesny F."/>
            <person name="Miyauchi S."/>
            <person name="Thiergart T."/>
            <person name="Pickel B."/>
            <person name="Atanasova L."/>
            <person name="Karlsson M."/>
            <person name="Huettel B."/>
            <person name="Barry K.W."/>
            <person name="Haridas S."/>
            <person name="Chen C."/>
            <person name="Bauer D."/>
            <person name="Andreopoulos W."/>
            <person name="Pangilinan J."/>
            <person name="LaButti K."/>
            <person name="Riley R."/>
            <person name="Lipzen A."/>
            <person name="Clum A."/>
            <person name="Drula E."/>
            <person name="Henrissat B."/>
            <person name="Kohler A."/>
            <person name="Grigoriev I.V."/>
            <person name="Martin F.M."/>
            <person name="Hacquard S."/>
        </authorList>
    </citation>
    <scope>NUCLEOTIDE SEQUENCE</scope>
    <source>
        <strain evidence="2">FSSC 5 MPI-SDFR-AT-0091</strain>
    </source>
</reference>
<evidence type="ECO:0000313" key="2">
    <source>
        <dbReference type="EMBL" id="KAH7274137.1"/>
    </source>
</evidence>
<accession>A0A9P9L534</accession>
<protein>
    <recommendedName>
        <fullName evidence="4">Secreted protein</fullName>
    </recommendedName>
</protein>
<comment type="caution">
    <text evidence="2">The sequence shown here is derived from an EMBL/GenBank/DDBJ whole genome shotgun (WGS) entry which is preliminary data.</text>
</comment>
<feature type="signal peptide" evidence="1">
    <location>
        <begin position="1"/>
        <end position="23"/>
    </location>
</feature>
<sequence>MAGWPASTASLFLLACRITGVSVLSTEKQICPGSCVALRLAQWLFAASKPGSHELQPLFVCVSRSMDHSPLPVRAKPVVLLSCIVPLFLPLVLACSAFRACFCRTPIPDLATPSGTRASRFIAHRWIPSFSHVARIHTPECIPLPLLFRLPAQGHTEQTYDQQPPTSRNLWPPTRTSLLPLRRRRRRSAPIQGSQCDLFTSNYSLYQYSHLWC</sequence>